<sequence>VQRIENEAKTVRSEGRALEILRLGAGSGLAWWLARIPEPTFKASRCHMSRSGWWIKGIIAGSTMLLLMIGI</sequence>
<keyword evidence="1" id="KW-0472">Membrane</keyword>
<keyword evidence="1" id="KW-1133">Transmembrane helix</keyword>
<evidence type="ECO:0000313" key="2">
    <source>
        <dbReference type="EMBL" id="GFA55283.1"/>
    </source>
</evidence>
<comment type="caution">
    <text evidence="2">The sequence shown here is derived from an EMBL/GenBank/DDBJ whole genome shotgun (WGS) entry which is preliminary data.</text>
</comment>
<proteinExistence type="predicted"/>
<reference evidence="2" key="1">
    <citation type="journal article" date="2019" name="Sci. Rep.">
        <title>Draft genome of Tanacetum cinerariifolium, the natural source of mosquito coil.</title>
        <authorList>
            <person name="Yamashiro T."/>
            <person name="Shiraishi A."/>
            <person name="Satake H."/>
            <person name="Nakayama K."/>
        </authorList>
    </citation>
    <scope>NUCLEOTIDE SEQUENCE</scope>
</reference>
<name>A0A699JV25_TANCI</name>
<keyword evidence="1" id="KW-0812">Transmembrane</keyword>
<gene>
    <name evidence="2" type="ORF">Tci_627255</name>
</gene>
<feature type="transmembrane region" description="Helical" evidence="1">
    <location>
        <begin position="53"/>
        <end position="70"/>
    </location>
</feature>
<dbReference type="AlphaFoldDB" id="A0A699JV25"/>
<organism evidence="2">
    <name type="scientific">Tanacetum cinerariifolium</name>
    <name type="common">Dalmatian daisy</name>
    <name type="synonym">Chrysanthemum cinerariifolium</name>
    <dbReference type="NCBI Taxonomy" id="118510"/>
    <lineage>
        <taxon>Eukaryota</taxon>
        <taxon>Viridiplantae</taxon>
        <taxon>Streptophyta</taxon>
        <taxon>Embryophyta</taxon>
        <taxon>Tracheophyta</taxon>
        <taxon>Spermatophyta</taxon>
        <taxon>Magnoliopsida</taxon>
        <taxon>eudicotyledons</taxon>
        <taxon>Gunneridae</taxon>
        <taxon>Pentapetalae</taxon>
        <taxon>asterids</taxon>
        <taxon>campanulids</taxon>
        <taxon>Asterales</taxon>
        <taxon>Asteraceae</taxon>
        <taxon>Asteroideae</taxon>
        <taxon>Anthemideae</taxon>
        <taxon>Anthemidinae</taxon>
        <taxon>Tanacetum</taxon>
    </lineage>
</organism>
<accession>A0A699JV25</accession>
<protein>
    <submittedName>
        <fullName evidence="2">Uncharacterized protein</fullName>
    </submittedName>
</protein>
<feature type="non-terminal residue" evidence="2">
    <location>
        <position position="1"/>
    </location>
</feature>
<evidence type="ECO:0000256" key="1">
    <source>
        <dbReference type="SAM" id="Phobius"/>
    </source>
</evidence>
<dbReference type="EMBL" id="BKCJ010444339">
    <property type="protein sequence ID" value="GFA55283.1"/>
    <property type="molecule type" value="Genomic_DNA"/>
</dbReference>